<gene>
    <name evidence="1" type="ORF">SAMN05421827_107103</name>
</gene>
<dbReference type="AlphaFoldDB" id="A0A1G7USN6"/>
<dbReference type="RefSeq" id="WP_090499621.1">
    <property type="nucleotide sequence ID" value="NZ_FNCH01000007.1"/>
</dbReference>
<sequence>MKDMGHGFTLVDRSIYLYDSEKFTRLKKTIDYDSFEMIKAFEDKNFYFRDKNRVYVTSYMCNASVIEGAKPESFKVINAEDGIGYDGNNYYWYDTCLPYDYSKAVKYNEYYVRAGDKVYFLTSIVEGADANTFNIIWQNVARDSKSLFFKGIIVPEVDVETFKTVPGCFDADHLNQSHTYYAADRNNVYFINTIGKAIKRLAGVKPSNFSVKIVDNRLYGISGKDVYFFGIKKKGLVLG</sequence>
<keyword evidence="2" id="KW-1185">Reference proteome</keyword>
<evidence type="ECO:0000313" key="2">
    <source>
        <dbReference type="Proteomes" id="UP000199643"/>
    </source>
</evidence>
<accession>A0A1G7USN6</accession>
<dbReference type="Pfam" id="PF13644">
    <property type="entry name" value="DKNYY"/>
    <property type="match status" value="1"/>
</dbReference>
<dbReference type="OrthoDB" id="1327275at2"/>
<reference evidence="2" key="1">
    <citation type="submission" date="2016-10" db="EMBL/GenBank/DDBJ databases">
        <authorList>
            <person name="Varghese N."/>
            <person name="Submissions S."/>
        </authorList>
    </citation>
    <scope>NUCLEOTIDE SEQUENCE [LARGE SCALE GENOMIC DNA]</scope>
    <source>
        <strain evidence="2">DSM 17933</strain>
    </source>
</reference>
<dbReference type="InterPro" id="IPR027375">
    <property type="entry name" value="DKNYY"/>
</dbReference>
<dbReference type="Proteomes" id="UP000199643">
    <property type="component" value="Unassembled WGS sequence"/>
</dbReference>
<dbReference type="EMBL" id="FNCH01000007">
    <property type="protein sequence ID" value="SDG50542.1"/>
    <property type="molecule type" value="Genomic_DNA"/>
</dbReference>
<name>A0A1G7USN6_9SPHI</name>
<protein>
    <submittedName>
        <fullName evidence="1">DKNYY family protein</fullName>
    </submittedName>
</protein>
<evidence type="ECO:0000313" key="1">
    <source>
        <dbReference type="EMBL" id="SDG50542.1"/>
    </source>
</evidence>
<proteinExistence type="predicted"/>
<dbReference type="STRING" id="405671.SAMN05421827_107103"/>
<organism evidence="1 2">
    <name type="scientific">Pedobacter terrae</name>
    <dbReference type="NCBI Taxonomy" id="405671"/>
    <lineage>
        <taxon>Bacteria</taxon>
        <taxon>Pseudomonadati</taxon>
        <taxon>Bacteroidota</taxon>
        <taxon>Sphingobacteriia</taxon>
        <taxon>Sphingobacteriales</taxon>
        <taxon>Sphingobacteriaceae</taxon>
        <taxon>Pedobacter</taxon>
    </lineage>
</organism>